<name>A0A399CZ61_9BACT</name>
<protein>
    <submittedName>
        <fullName evidence="1">Uncharacterized protein</fullName>
    </submittedName>
</protein>
<comment type="caution">
    <text evidence="1">The sequence shown here is derived from an EMBL/GenBank/DDBJ whole genome shotgun (WGS) entry which is preliminary data.</text>
</comment>
<dbReference type="RefSeq" id="WP_119350858.1">
    <property type="nucleotide sequence ID" value="NZ_QWET01000011.1"/>
</dbReference>
<proteinExistence type="predicted"/>
<evidence type="ECO:0000313" key="2">
    <source>
        <dbReference type="Proteomes" id="UP000266441"/>
    </source>
</evidence>
<reference evidence="1 2" key="1">
    <citation type="journal article" date="2015" name="Int. J. Syst. Evol. Microbiol.">
        <title>Mariniphaga sediminis sp. nov., isolated from coastal sediment.</title>
        <authorList>
            <person name="Wang F.Q."/>
            <person name="Shen Q.Y."/>
            <person name="Chen G.J."/>
            <person name="Du Z.J."/>
        </authorList>
    </citation>
    <scope>NUCLEOTIDE SEQUENCE [LARGE SCALE GENOMIC DNA]</scope>
    <source>
        <strain evidence="1 2">SY21</strain>
    </source>
</reference>
<gene>
    <name evidence="1" type="ORF">D1164_15215</name>
</gene>
<keyword evidence="2" id="KW-1185">Reference proteome</keyword>
<dbReference type="AlphaFoldDB" id="A0A399CZ61"/>
<sequence>MNITIKISMIVALFILSECFSTIFSQEDYNSSLEKYPVAYFFYGNKGTHRHSLSETVAALTKEQLSPFEIKVENNGKSKTEILHLTGERTLKMKL</sequence>
<accession>A0A399CZ61</accession>
<dbReference type="Proteomes" id="UP000266441">
    <property type="component" value="Unassembled WGS sequence"/>
</dbReference>
<organism evidence="1 2">
    <name type="scientific">Mariniphaga sediminis</name>
    <dbReference type="NCBI Taxonomy" id="1628158"/>
    <lineage>
        <taxon>Bacteria</taxon>
        <taxon>Pseudomonadati</taxon>
        <taxon>Bacteroidota</taxon>
        <taxon>Bacteroidia</taxon>
        <taxon>Marinilabiliales</taxon>
        <taxon>Prolixibacteraceae</taxon>
        <taxon>Mariniphaga</taxon>
    </lineage>
</organism>
<dbReference type="EMBL" id="QWET01000011">
    <property type="protein sequence ID" value="RIH64433.1"/>
    <property type="molecule type" value="Genomic_DNA"/>
</dbReference>
<evidence type="ECO:0000313" key="1">
    <source>
        <dbReference type="EMBL" id="RIH64433.1"/>
    </source>
</evidence>